<protein>
    <submittedName>
        <fullName evidence="1">Uncharacterized protein</fullName>
    </submittedName>
</protein>
<proteinExistence type="predicted"/>
<dbReference type="EMBL" id="JAHUTJ010073791">
    <property type="protein sequence ID" value="MED6292463.1"/>
    <property type="molecule type" value="Genomic_DNA"/>
</dbReference>
<dbReference type="Proteomes" id="UP001352852">
    <property type="component" value="Unassembled WGS sequence"/>
</dbReference>
<accession>A0ABU7EZ45</accession>
<reference evidence="1 2" key="1">
    <citation type="submission" date="2021-06" db="EMBL/GenBank/DDBJ databases">
        <authorList>
            <person name="Palmer J.M."/>
        </authorList>
    </citation>
    <scope>NUCLEOTIDE SEQUENCE [LARGE SCALE GENOMIC DNA]</scope>
    <source>
        <strain evidence="1 2">CL_MEX2019</strain>
        <tissue evidence="1">Muscle</tissue>
    </source>
</reference>
<evidence type="ECO:0000313" key="1">
    <source>
        <dbReference type="EMBL" id="MED6292463.1"/>
    </source>
</evidence>
<name>A0ABU7EZ45_9TELE</name>
<sequence>MKRGGGRGCSRQEVMRGETFVLPRDEWSSLSAPPCFKSRDQSSSSLFCQFFIKEKQWRAVSGFHLILSS</sequence>
<gene>
    <name evidence="1" type="ORF">CHARACLAT_000488</name>
</gene>
<organism evidence="1 2">
    <name type="scientific">Characodon lateralis</name>
    <dbReference type="NCBI Taxonomy" id="208331"/>
    <lineage>
        <taxon>Eukaryota</taxon>
        <taxon>Metazoa</taxon>
        <taxon>Chordata</taxon>
        <taxon>Craniata</taxon>
        <taxon>Vertebrata</taxon>
        <taxon>Euteleostomi</taxon>
        <taxon>Actinopterygii</taxon>
        <taxon>Neopterygii</taxon>
        <taxon>Teleostei</taxon>
        <taxon>Neoteleostei</taxon>
        <taxon>Acanthomorphata</taxon>
        <taxon>Ovalentaria</taxon>
        <taxon>Atherinomorphae</taxon>
        <taxon>Cyprinodontiformes</taxon>
        <taxon>Goodeidae</taxon>
        <taxon>Characodon</taxon>
    </lineage>
</organism>
<evidence type="ECO:0000313" key="2">
    <source>
        <dbReference type="Proteomes" id="UP001352852"/>
    </source>
</evidence>
<keyword evidence="2" id="KW-1185">Reference proteome</keyword>
<comment type="caution">
    <text evidence="1">The sequence shown here is derived from an EMBL/GenBank/DDBJ whole genome shotgun (WGS) entry which is preliminary data.</text>
</comment>